<evidence type="ECO:0000313" key="1">
    <source>
        <dbReference type="EMBL" id="CAF5208074.1"/>
    </source>
</evidence>
<name>A0A8S3J179_9BILA</name>
<feature type="non-terminal residue" evidence="1">
    <location>
        <position position="1"/>
    </location>
</feature>
<evidence type="ECO:0000313" key="2">
    <source>
        <dbReference type="Proteomes" id="UP000676336"/>
    </source>
</evidence>
<sequence>HSRTTYSTISKCRRRAIGLIKIQSNNWFNNIPGR</sequence>
<dbReference type="EMBL" id="CAJOBI010337570">
    <property type="protein sequence ID" value="CAF5208074.1"/>
    <property type="molecule type" value="Genomic_DNA"/>
</dbReference>
<reference evidence="1" key="1">
    <citation type="submission" date="2021-02" db="EMBL/GenBank/DDBJ databases">
        <authorList>
            <person name="Nowell W R."/>
        </authorList>
    </citation>
    <scope>NUCLEOTIDE SEQUENCE</scope>
</reference>
<comment type="caution">
    <text evidence="1">The sequence shown here is derived from an EMBL/GenBank/DDBJ whole genome shotgun (WGS) entry which is preliminary data.</text>
</comment>
<protein>
    <submittedName>
        <fullName evidence="1">Uncharacterized protein</fullName>
    </submittedName>
</protein>
<organism evidence="1 2">
    <name type="scientific">Rotaria magnacalcarata</name>
    <dbReference type="NCBI Taxonomy" id="392030"/>
    <lineage>
        <taxon>Eukaryota</taxon>
        <taxon>Metazoa</taxon>
        <taxon>Spiralia</taxon>
        <taxon>Gnathifera</taxon>
        <taxon>Rotifera</taxon>
        <taxon>Eurotatoria</taxon>
        <taxon>Bdelloidea</taxon>
        <taxon>Philodinida</taxon>
        <taxon>Philodinidae</taxon>
        <taxon>Rotaria</taxon>
    </lineage>
</organism>
<proteinExistence type="predicted"/>
<gene>
    <name evidence="1" type="ORF">SMN809_LOCUS77525</name>
</gene>
<accession>A0A8S3J179</accession>
<dbReference type="AlphaFoldDB" id="A0A8S3J179"/>
<dbReference type="Proteomes" id="UP000676336">
    <property type="component" value="Unassembled WGS sequence"/>
</dbReference>